<organism evidence="8 9">
    <name type="scientific">Rhizobium soli</name>
    <dbReference type="NCBI Taxonomy" id="424798"/>
    <lineage>
        <taxon>Bacteria</taxon>
        <taxon>Pseudomonadati</taxon>
        <taxon>Pseudomonadota</taxon>
        <taxon>Alphaproteobacteria</taxon>
        <taxon>Hyphomicrobiales</taxon>
        <taxon>Rhizobiaceae</taxon>
        <taxon>Rhizobium/Agrobacterium group</taxon>
        <taxon>Rhizobium</taxon>
    </lineage>
</organism>
<dbReference type="InterPro" id="IPR011010">
    <property type="entry name" value="DNA_brk_join_enz"/>
</dbReference>
<dbReference type="AlphaFoldDB" id="A0A7X0JPJ8"/>
<dbReference type="InterPro" id="IPR013762">
    <property type="entry name" value="Integrase-like_cat_sf"/>
</dbReference>
<dbReference type="InterPro" id="IPR053876">
    <property type="entry name" value="Phage_int_M"/>
</dbReference>
<evidence type="ECO:0000313" key="8">
    <source>
        <dbReference type="EMBL" id="MBB6511005.1"/>
    </source>
</evidence>
<dbReference type="Gene3D" id="3.30.160.390">
    <property type="entry name" value="Integrase, DNA-binding domain"/>
    <property type="match status" value="1"/>
</dbReference>
<evidence type="ECO:0000256" key="2">
    <source>
        <dbReference type="ARBA" id="ARBA00022908"/>
    </source>
</evidence>
<evidence type="ECO:0000256" key="3">
    <source>
        <dbReference type="ARBA" id="ARBA00023125"/>
    </source>
</evidence>
<dbReference type="InterPro" id="IPR038488">
    <property type="entry name" value="Integrase_DNA-bd_sf"/>
</dbReference>
<evidence type="ECO:0000256" key="5">
    <source>
        <dbReference type="PROSITE-ProRule" id="PRU01248"/>
    </source>
</evidence>
<dbReference type="PROSITE" id="PS51900">
    <property type="entry name" value="CB"/>
    <property type="match status" value="1"/>
</dbReference>
<evidence type="ECO:0000259" key="6">
    <source>
        <dbReference type="PROSITE" id="PS51898"/>
    </source>
</evidence>
<keyword evidence="9" id="KW-1185">Reference proteome</keyword>
<feature type="domain" description="Tyr recombinase" evidence="6">
    <location>
        <begin position="201"/>
        <end position="291"/>
    </location>
</feature>
<accession>A0A7X0JPJ8</accession>
<dbReference type="Gene3D" id="1.10.443.10">
    <property type="entry name" value="Intergrase catalytic core"/>
    <property type="match status" value="1"/>
</dbReference>
<dbReference type="InterPro" id="IPR002104">
    <property type="entry name" value="Integrase_catalytic"/>
</dbReference>
<dbReference type="Pfam" id="PF22022">
    <property type="entry name" value="Phage_int_M"/>
    <property type="match status" value="1"/>
</dbReference>
<dbReference type="RefSeq" id="WP_184656031.1">
    <property type="nucleotide sequence ID" value="NZ_JACHBU010000014.1"/>
</dbReference>
<protein>
    <submittedName>
        <fullName evidence="8">Integrase</fullName>
    </submittedName>
</protein>
<feature type="domain" description="Core-binding (CB)" evidence="7">
    <location>
        <begin position="97"/>
        <end position="178"/>
    </location>
</feature>
<dbReference type="Gene3D" id="1.10.150.130">
    <property type="match status" value="1"/>
</dbReference>
<dbReference type="Pfam" id="PF13356">
    <property type="entry name" value="Arm-DNA-bind_3"/>
    <property type="match status" value="1"/>
</dbReference>
<proteinExistence type="inferred from homology"/>
<comment type="similarity">
    <text evidence="1">Belongs to the 'phage' integrase family.</text>
</comment>
<keyword evidence="2" id="KW-0229">DNA integration</keyword>
<dbReference type="GO" id="GO:0006310">
    <property type="term" value="P:DNA recombination"/>
    <property type="evidence" value="ECO:0007669"/>
    <property type="project" value="UniProtKB-KW"/>
</dbReference>
<dbReference type="InterPro" id="IPR025166">
    <property type="entry name" value="Integrase_DNA_bind_dom"/>
</dbReference>
<dbReference type="GO" id="GO:0015074">
    <property type="term" value="P:DNA integration"/>
    <property type="evidence" value="ECO:0007669"/>
    <property type="project" value="UniProtKB-KW"/>
</dbReference>
<dbReference type="InterPro" id="IPR044068">
    <property type="entry name" value="CB"/>
</dbReference>
<dbReference type="SUPFAM" id="SSF56349">
    <property type="entry name" value="DNA breaking-rejoining enzymes"/>
    <property type="match status" value="1"/>
</dbReference>
<keyword evidence="4" id="KW-0233">DNA recombination</keyword>
<evidence type="ECO:0000256" key="4">
    <source>
        <dbReference type="ARBA" id="ARBA00023172"/>
    </source>
</evidence>
<dbReference type="InterPro" id="IPR010998">
    <property type="entry name" value="Integrase_recombinase_N"/>
</dbReference>
<evidence type="ECO:0000313" key="9">
    <source>
        <dbReference type="Proteomes" id="UP000585437"/>
    </source>
</evidence>
<gene>
    <name evidence="8" type="ORF">F4695_004398</name>
</gene>
<dbReference type="PROSITE" id="PS51898">
    <property type="entry name" value="TYR_RECOMBINASE"/>
    <property type="match status" value="1"/>
</dbReference>
<comment type="caution">
    <text evidence="8">The sequence shown here is derived from an EMBL/GenBank/DDBJ whole genome shotgun (WGS) entry which is preliminary data.</text>
</comment>
<evidence type="ECO:0000259" key="7">
    <source>
        <dbReference type="PROSITE" id="PS51900"/>
    </source>
</evidence>
<sequence>MSLTDTAIRNLKPSDKPRKHADAEGLYLLVNPNGSKLWRMKFRYGGKEKTLSFGAYPATTLKHARALRDEAKTSLARAIDPSVTAKIEKAQRLAGGNSFKEIAEELLTKKEAEGKAVATMKNKRFYLRFASADLGSRPIDDIKAPEILITLRKLEKREKLATAGRVRAVIGEVFRYAIATGRAESDPTGALRGAIKAAKPKHQSAITDEKNFGDLLRAIDAYEGRGEGVKVALQLMALLYPRPGELRQAEWKEFDLDKAIWTIPASRAKMRRDHKKPLPPQAIAIIKGMQC</sequence>
<dbReference type="GO" id="GO:0003677">
    <property type="term" value="F:DNA binding"/>
    <property type="evidence" value="ECO:0007669"/>
    <property type="project" value="UniProtKB-UniRule"/>
</dbReference>
<dbReference type="PANTHER" id="PTHR30629">
    <property type="entry name" value="PROPHAGE INTEGRASE"/>
    <property type="match status" value="1"/>
</dbReference>
<reference evidence="8 9" key="1">
    <citation type="submission" date="2020-08" db="EMBL/GenBank/DDBJ databases">
        <title>The Agave Microbiome: Exploring the role of microbial communities in plant adaptations to desert environments.</title>
        <authorList>
            <person name="Partida-Martinez L.P."/>
        </authorList>
    </citation>
    <scope>NUCLEOTIDE SEQUENCE [LARGE SCALE GENOMIC DNA]</scope>
    <source>
        <strain evidence="8 9">AS3.12</strain>
    </source>
</reference>
<name>A0A7X0JPJ8_9HYPH</name>
<dbReference type="EMBL" id="JACHBU010000014">
    <property type="protein sequence ID" value="MBB6511005.1"/>
    <property type="molecule type" value="Genomic_DNA"/>
</dbReference>
<keyword evidence="3 5" id="KW-0238">DNA-binding</keyword>
<dbReference type="InterPro" id="IPR050808">
    <property type="entry name" value="Phage_Integrase"/>
</dbReference>
<dbReference type="Proteomes" id="UP000585437">
    <property type="component" value="Unassembled WGS sequence"/>
</dbReference>
<evidence type="ECO:0000256" key="1">
    <source>
        <dbReference type="ARBA" id="ARBA00008857"/>
    </source>
</evidence>
<dbReference type="PANTHER" id="PTHR30629:SF2">
    <property type="entry name" value="PROPHAGE INTEGRASE INTS-RELATED"/>
    <property type="match status" value="1"/>
</dbReference>